<proteinExistence type="predicted"/>
<evidence type="ECO:0000256" key="5">
    <source>
        <dbReference type="SAM" id="SignalP"/>
    </source>
</evidence>
<dbReference type="InterPro" id="IPR032260">
    <property type="entry name" value="DUF5060"/>
</dbReference>
<comment type="caution">
    <text evidence="7">The sequence shown here is derived from an EMBL/GenBank/DDBJ whole genome shotgun (WGS) entry which is preliminary data.</text>
</comment>
<reference evidence="7 8" key="1">
    <citation type="journal article" date="2024" name="Appl. Environ. Microbiol.">
        <title>Pontiella agarivorans sp. nov., a novel marine anaerobic bacterium capable of degrading macroalgal polysaccharides and fixing nitrogen.</title>
        <authorList>
            <person name="Liu N."/>
            <person name="Kivenson V."/>
            <person name="Peng X."/>
            <person name="Cui Z."/>
            <person name="Lankiewicz T.S."/>
            <person name="Gosselin K.M."/>
            <person name="English C.J."/>
            <person name="Blair E.M."/>
            <person name="O'Malley M.A."/>
            <person name="Valentine D.L."/>
        </authorList>
    </citation>
    <scope>NUCLEOTIDE SEQUENCE [LARGE SCALE GENOMIC DNA]</scope>
    <source>
        <strain evidence="7 8">NLcol2</strain>
    </source>
</reference>
<dbReference type="InterPro" id="IPR013783">
    <property type="entry name" value="Ig-like_fold"/>
</dbReference>
<feature type="chain" id="PRO_5046275594" evidence="5">
    <location>
        <begin position="24"/>
        <end position="2148"/>
    </location>
</feature>
<evidence type="ECO:0000256" key="4">
    <source>
        <dbReference type="SAM" id="MobiDB-lite"/>
    </source>
</evidence>
<dbReference type="EMBL" id="JARVCO010000010">
    <property type="protein sequence ID" value="MDZ8118736.1"/>
    <property type="molecule type" value="Genomic_DNA"/>
</dbReference>
<dbReference type="InterPro" id="IPR022409">
    <property type="entry name" value="PKD/Chitinase_dom"/>
</dbReference>
<dbReference type="Pfam" id="PF05345">
    <property type="entry name" value="He_PIG"/>
    <property type="match status" value="2"/>
</dbReference>
<comment type="subcellular location">
    <subcellularLocation>
        <location evidence="1">Secreted</location>
    </subcellularLocation>
</comment>
<feature type="domain" description="PKD/Chitinase" evidence="6">
    <location>
        <begin position="766"/>
        <end position="856"/>
    </location>
</feature>
<dbReference type="Pfam" id="PF16586">
    <property type="entry name" value="DUF5060"/>
    <property type="match status" value="1"/>
</dbReference>
<feature type="signal peptide" evidence="5">
    <location>
        <begin position="1"/>
        <end position="23"/>
    </location>
</feature>
<feature type="region of interest" description="Disordered" evidence="4">
    <location>
        <begin position="571"/>
        <end position="598"/>
    </location>
</feature>
<keyword evidence="2" id="KW-0964">Secreted</keyword>
<gene>
    <name evidence="7" type="ORF">P9H32_08845</name>
</gene>
<dbReference type="Proteomes" id="UP001290861">
    <property type="component" value="Unassembled WGS sequence"/>
</dbReference>
<evidence type="ECO:0000256" key="2">
    <source>
        <dbReference type="ARBA" id="ARBA00022525"/>
    </source>
</evidence>
<dbReference type="InterPro" id="IPR015919">
    <property type="entry name" value="Cadherin-like_sf"/>
</dbReference>
<dbReference type="InterPro" id="IPR055372">
    <property type="entry name" value="CBM96"/>
</dbReference>
<dbReference type="PANTHER" id="PTHR46182">
    <property type="entry name" value="FI19480P1"/>
    <property type="match status" value="1"/>
</dbReference>
<dbReference type="Pfam" id="PF24517">
    <property type="entry name" value="CBM96"/>
    <property type="match status" value="1"/>
</dbReference>
<feature type="compositionally biased region" description="Polar residues" evidence="4">
    <location>
        <begin position="587"/>
        <end position="597"/>
    </location>
</feature>
<evidence type="ECO:0000259" key="6">
    <source>
        <dbReference type="SMART" id="SM00089"/>
    </source>
</evidence>
<evidence type="ECO:0000313" key="8">
    <source>
        <dbReference type="Proteomes" id="UP001290861"/>
    </source>
</evidence>
<dbReference type="InterPro" id="IPR024749">
    <property type="entry name" value="Collagen-bd_put"/>
</dbReference>
<keyword evidence="8" id="KW-1185">Reference proteome</keyword>
<organism evidence="7 8">
    <name type="scientific">Pontiella agarivorans</name>
    <dbReference type="NCBI Taxonomy" id="3038953"/>
    <lineage>
        <taxon>Bacteria</taxon>
        <taxon>Pseudomonadati</taxon>
        <taxon>Kiritimatiellota</taxon>
        <taxon>Kiritimatiellia</taxon>
        <taxon>Kiritimatiellales</taxon>
        <taxon>Pontiellaceae</taxon>
        <taxon>Pontiella</taxon>
    </lineage>
</organism>
<dbReference type="Gene3D" id="3.20.20.80">
    <property type="entry name" value="Glycosidases"/>
    <property type="match status" value="1"/>
</dbReference>
<dbReference type="Pfam" id="PF22352">
    <property type="entry name" value="K319L-like_PKD"/>
    <property type="match status" value="3"/>
</dbReference>
<name>A0ABU5MXN6_9BACT</name>
<dbReference type="SUPFAM" id="SSF49299">
    <property type="entry name" value="PKD domain"/>
    <property type="match status" value="2"/>
</dbReference>
<dbReference type="SUPFAM" id="SSF49313">
    <property type="entry name" value="Cadherin-like"/>
    <property type="match status" value="2"/>
</dbReference>
<feature type="domain" description="PKD/Chitinase" evidence="6">
    <location>
        <begin position="1746"/>
        <end position="1823"/>
    </location>
</feature>
<dbReference type="InterPro" id="IPR029865">
    <property type="entry name" value="KIAA0319-like"/>
</dbReference>
<dbReference type="PANTHER" id="PTHR46182:SF2">
    <property type="entry name" value="FI19480P1"/>
    <property type="match status" value="1"/>
</dbReference>
<dbReference type="InterPro" id="IPR008979">
    <property type="entry name" value="Galactose-bd-like_sf"/>
</dbReference>
<protein>
    <submittedName>
        <fullName evidence="7">DUF5060 domain-containing protein</fullName>
    </submittedName>
</protein>
<dbReference type="SMART" id="SM00089">
    <property type="entry name" value="PKD"/>
    <property type="match status" value="3"/>
</dbReference>
<dbReference type="Gene3D" id="2.60.40.10">
    <property type="entry name" value="Immunoglobulins"/>
    <property type="match status" value="6"/>
</dbReference>
<accession>A0ABU5MXN6</accession>
<keyword evidence="3 5" id="KW-0732">Signal</keyword>
<evidence type="ECO:0000256" key="1">
    <source>
        <dbReference type="ARBA" id="ARBA00004613"/>
    </source>
</evidence>
<sequence length="2148" mass="232380">MKQYLVVSACALAAAFSAGSVRAASYSYDATTDFTNLSSGEVPYYVHGAENALAINAANEAYRDKFAKAQLTFNGTAGTYDIAITALRELDGECSYRLSVNGVLIGERQNGTTATDYNPQDHVFKNVVVPAGALIEVESNTHSNGQIPENDGFAWARGRWTTLKLETPPAVSVSGELKRWHKVTLTLDGPTASEVASTFTDYRMNVEFTHRDSGKSYLVPGYFAADGNAADTSATSGSKWRAHLAPDLTGEWDYEIKFRTGSNVAVDLGEWAGSALFPYNATTGSFTVAETDKSADDFRFKGRLVYDGSRYLKHAATGGAFIKTGADAPENFLNYKDFDNTYTHAGTDYRRDWADHVADWQSGDPTWGADKGKGMIGAINYLASEGQNVFSFLTYNAGGDSKDVWPFVSHNNPLVYDCSKLDQWEMVFSHGQNKGMYLHFKLQERENDDLDGPGSAYALDDGNTGPERKLYLRELVARFGHHLALNWNLGEENSQSTSQQMDMFQYIADIDPYENHRVLHTYPNEWEDVYRPLLGENSEMLGVSLQCRYDQVHSRTIQWINESNAAGKPWVVANDEQGPSDKANPPDSVSQTNPSQEQMRENTVWGNLMAGGAGVELYAGYQNPHSDLTLTDFRSRDRMWDYCRFAKQFFYDHLMFSEMWSMNGKIGNSGNNNSKYAFGKTNSKYAIYLPSGGSTTIDLTDATGTFEVWWFDPRNGGDLQRGTVTQVNGGGSPSVGNAPNNTGQDWAVLLCRAGEENIGEGSVSIVPSVNAGQDTFIHLPNDSITLNGIATDQDGTIVSYLWTQESGPNTADLYGATTADLTASNLVEGIYEFSLTATDNDGGESSDSIQVVVLDPNNTVDPTANAGSDKTIQLPVNSVVINGLADDDSLFTVEWTQTSGPSSAVLSGATTATLTASGLLEGIYTFQMTVTDIEGNAASDSVQVTVFPLGEEGAWIEQGGVVVVEAEHGDLVSDWVARPTTYTSDPTMAGSLGSGWLEWTGAQYSGNTKTEAQVNAVITYKIKINTAGDYIFRCRQKQYNDVASFDAGNDSFIALAGGTTPAGKTDFTNFTKSWVQSKPSWSWITSFEPVHGTHVKNDNVQRHYEPGIHTVKIAARSPGHAIDRFVLVKTTVGFNESAMNAATESPREGGGPLVKAGPDQTIYVPESTATLEGSATPMEETTLTGFEWNQISGPNTAVMSSYTSVTQDLSGLIEGTYIFELTAFDSETNSGTDRVTIDVVDARFPNIITASLPNGEVNSAYDQTIQTQYGQEPFTWEIISGTLPPGLTFSNGRIFGTPLLDAAYNFTVQVTDTDGDSRSQAYTLVIDEESFEETKEFTVLHDAYIQGTTPFNTSELKIEAGNRVAYFMFDVSGITDDVLSAKLALRCAGDAGSGTIRLYSGSHNNWTETTLTDANKPGTGAEVGNQNGSYATGTTYEFEVKDLLDGVGDGTYTLIAQMDSGGNDAWFSSKEGAVAPKLIVTYNLAGGGSGPRPADIIFEDDFSNAAYSNTLTGADWHPKWEELTDQQDLLTGNGQYAVLDTSVATRNYHVPISHGFALTEDGDKAMVRSDFRYYHNAGGDITNVFNKAAFGLLLGVSSNWWENGGDAFTMCNRGSAMGNNGNGENNVWVEGWVPHSEFGVDTSVGGFSDWFTIELTVERGVSNYVRYADILIGGAVKYSTVTQELSHIPNGETIYAGYTTGWQGSTNSVASFSKIAEVNMDNFRVEFIPANAAPWFISDPVDGGTVAAESAYAASLTNYTFESEGEMMTFDLTGPAWLSWTTNGTLSGVPDIGDRGTNAFDVTVWDESGNTNSAILQIVVTDPNPPLPLTTLWEEDFDSAFIGAASGVNEVLPGAEFYTANGITAEVVAAPAEFTSASGNAALLSTQANLWGGVEQSASAISLGGYNIQPGDTYSLSFDVYIPSNLTAGVGGVFLRWRDDTSGNGSFDWSQEVTAAGVHHFEYTGTFPLNYGAGDFIPTEVWPIIYFNQDGAVADGHAFMDNILLTIGPGEVPDSGFGEYENEVGLVGGREGDDDDDGESNFYEFVFGGDATNAAVTTVPPYLQLDGDGTARYIAQERIDRDAAGLVYTVEWCDNLVSNDWNAMTVDGVVTNDLPESAVMEELEHHFQMDEGAVDGRYIRLRAEESVE</sequence>
<dbReference type="Pfam" id="PF12904">
    <property type="entry name" value="Collagen_bind_2"/>
    <property type="match status" value="1"/>
</dbReference>
<dbReference type="SUPFAM" id="SSF49785">
    <property type="entry name" value="Galactose-binding domain-like"/>
    <property type="match status" value="1"/>
</dbReference>
<evidence type="ECO:0000256" key="3">
    <source>
        <dbReference type="ARBA" id="ARBA00022729"/>
    </source>
</evidence>
<feature type="domain" description="PKD/Chitinase" evidence="6">
    <location>
        <begin position="863"/>
        <end position="949"/>
    </location>
</feature>
<evidence type="ECO:0000313" key="7">
    <source>
        <dbReference type="EMBL" id="MDZ8118736.1"/>
    </source>
</evidence>
<dbReference type="CDD" id="cd00146">
    <property type="entry name" value="PKD"/>
    <property type="match status" value="1"/>
</dbReference>
<dbReference type="InterPro" id="IPR035986">
    <property type="entry name" value="PKD_dom_sf"/>
</dbReference>